<dbReference type="Proteomes" id="UP000055024">
    <property type="component" value="Unassembled WGS sequence"/>
</dbReference>
<dbReference type="AlphaFoldDB" id="A0A0V1H1P9"/>
<comment type="caution">
    <text evidence="3">The sequence shown here is derived from an EMBL/GenBank/DDBJ whole genome shotgun (WGS) entry which is preliminary data.</text>
</comment>
<feature type="signal peptide" evidence="2">
    <location>
        <begin position="1"/>
        <end position="17"/>
    </location>
</feature>
<keyword evidence="1" id="KW-0812">Transmembrane</keyword>
<feature type="chain" id="PRO_5006878758" evidence="2">
    <location>
        <begin position="18"/>
        <end position="221"/>
    </location>
</feature>
<keyword evidence="4" id="KW-1185">Reference proteome</keyword>
<reference evidence="3 4" key="1">
    <citation type="submission" date="2015-01" db="EMBL/GenBank/DDBJ databases">
        <title>Evolution of Trichinella species and genotypes.</title>
        <authorList>
            <person name="Korhonen P.K."/>
            <person name="Edoardo P."/>
            <person name="Giuseppe L.R."/>
            <person name="Gasser R.B."/>
        </authorList>
    </citation>
    <scope>NUCLEOTIDE SEQUENCE [LARGE SCALE GENOMIC DNA]</scope>
    <source>
        <strain evidence="3">ISS1029</strain>
    </source>
</reference>
<evidence type="ECO:0000256" key="1">
    <source>
        <dbReference type="SAM" id="Phobius"/>
    </source>
</evidence>
<dbReference type="EMBL" id="JYDP01000162">
    <property type="protein sequence ID" value="KRZ04514.1"/>
    <property type="molecule type" value="Genomic_DNA"/>
</dbReference>
<protein>
    <submittedName>
        <fullName evidence="3">Uncharacterized protein</fullName>
    </submittedName>
</protein>
<accession>A0A0V1H1P9</accession>
<feature type="transmembrane region" description="Helical" evidence="1">
    <location>
        <begin position="130"/>
        <end position="149"/>
    </location>
</feature>
<organism evidence="3 4">
    <name type="scientific">Trichinella zimbabwensis</name>
    <dbReference type="NCBI Taxonomy" id="268475"/>
    <lineage>
        <taxon>Eukaryota</taxon>
        <taxon>Metazoa</taxon>
        <taxon>Ecdysozoa</taxon>
        <taxon>Nematoda</taxon>
        <taxon>Enoplea</taxon>
        <taxon>Dorylaimia</taxon>
        <taxon>Trichinellida</taxon>
        <taxon>Trichinellidae</taxon>
        <taxon>Trichinella</taxon>
    </lineage>
</organism>
<gene>
    <name evidence="3" type="ORF">T11_2695</name>
</gene>
<proteinExistence type="predicted"/>
<evidence type="ECO:0000313" key="3">
    <source>
        <dbReference type="EMBL" id="KRZ04514.1"/>
    </source>
</evidence>
<keyword evidence="1" id="KW-0472">Membrane</keyword>
<evidence type="ECO:0000256" key="2">
    <source>
        <dbReference type="SAM" id="SignalP"/>
    </source>
</evidence>
<keyword evidence="2" id="KW-0732">Signal</keyword>
<keyword evidence="1" id="KW-1133">Transmembrane helix</keyword>
<sequence>MLIHWAVFNVIFLTDHGFHFQSCPHYGLEGLLIIYQNKLILIRRKHMLYIQHILLNIPNVSSVHQHVSVCMLCLHKQDRNHLDDLLEGAAQKHQPSKELQMEQAKKILFIRDFKYYSRECQLTSVSARQTKYVCLLAILLVLYIWRVRFCRKLFAFLVKPDELIMKLLQGTPAAGVFTRIYHNMSLLFSVPIAYLSNAGVARVVDIDPLGSMGLSKGSTEA</sequence>
<name>A0A0V1H1P9_9BILA</name>
<evidence type="ECO:0000313" key="4">
    <source>
        <dbReference type="Proteomes" id="UP000055024"/>
    </source>
</evidence>